<protein>
    <submittedName>
        <fullName evidence="2">Uncharacterized protein</fullName>
    </submittedName>
</protein>
<gene>
    <name evidence="2" type="ORF">CEXT_299691</name>
</gene>
<feature type="compositionally biased region" description="Polar residues" evidence="1">
    <location>
        <begin position="86"/>
        <end position="97"/>
    </location>
</feature>
<feature type="region of interest" description="Disordered" evidence="1">
    <location>
        <begin position="78"/>
        <end position="97"/>
    </location>
</feature>
<sequence length="97" mass="11091">MSAHPTITGEGERHPLYTQSKSIYQHLCNVSGVKRHAPFRGAFSVLFPRPKTNILIELVKDVKKKRVITRLSEKGEISGIPHHTFPRSNLNKNQHPW</sequence>
<proteinExistence type="predicted"/>
<evidence type="ECO:0000313" key="3">
    <source>
        <dbReference type="Proteomes" id="UP001054945"/>
    </source>
</evidence>
<keyword evidence="3" id="KW-1185">Reference proteome</keyword>
<comment type="caution">
    <text evidence="2">The sequence shown here is derived from an EMBL/GenBank/DDBJ whole genome shotgun (WGS) entry which is preliminary data.</text>
</comment>
<evidence type="ECO:0000256" key="1">
    <source>
        <dbReference type="SAM" id="MobiDB-lite"/>
    </source>
</evidence>
<reference evidence="2 3" key="1">
    <citation type="submission" date="2021-06" db="EMBL/GenBank/DDBJ databases">
        <title>Caerostris extrusa draft genome.</title>
        <authorList>
            <person name="Kono N."/>
            <person name="Arakawa K."/>
        </authorList>
    </citation>
    <scope>NUCLEOTIDE SEQUENCE [LARGE SCALE GENOMIC DNA]</scope>
</reference>
<dbReference type="AlphaFoldDB" id="A0AAV4PU65"/>
<evidence type="ECO:0000313" key="2">
    <source>
        <dbReference type="EMBL" id="GIY00577.1"/>
    </source>
</evidence>
<dbReference type="EMBL" id="BPLR01005203">
    <property type="protein sequence ID" value="GIY00577.1"/>
    <property type="molecule type" value="Genomic_DNA"/>
</dbReference>
<accession>A0AAV4PU65</accession>
<dbReference type="Proteomes" id="UP001054945">
    <property type="component" value="Unassembled WGS sequence"/>
</dbReference>
<name>A0AAV4PU65_CAEEX</name>
<organism evidence="2 3">
    <name type="scientific">Caerostris extrusa</name>
    <name type="common">Bark spider</name>
    <name type="synonym">Caerostris bankana</name>
    <dbReference type="NCBI Taxonomy" id="172846"/>
    <lineage>
        <taxon>Eukaryota</taxon>
        <taxon>Metazoa</taxon>
        <taxon>Ecdysozoa</taxon>
        <taxon>Arthropoda</taxon>
        <taxon>Chelicerata</taxon>
        <taxon>Arachnida</taxon>
        <taxon>Araneae</taxon>
        <taxon>Araneomorphae</taxon>
        <taxon>Entelegynae</taxon>
        <taxon>Araneoidea</taxon>
        <taxon>Araneidae</taxon>
        <taxon>Caerostris</taxon>
    </lineage>
</organism>